<sequence length="147" mass="16414">MTTLQRIEYWGETHHPKWMDLVRISLGLFLIYKGVQFAQNYTSLMSLMPGWMSFGSFSELLVGHYVVGAHILGGILLTFGWLTRAACIMQLPVLLGAVFFAPFFGNVMEPFSNLLLAIVVLLLLIYFLIAGNGAWSMDAIHAGEVEK</sequence>
<reference evidence="8 9" key="1">
    <citation type="submission" date="2013-12" db="EMBL/GenBank/DDBJ databases">
        <authorList>
            <consortium name="DOE Joint Genome Institute"/>
            <person name="Eisen J."/>
            <person name="Huntemann M."/>
            <person name="Han J."/>
            <person name="Chen A."/>
            <person name="Kyrpides N."/>
            <person name="Mavromatis K."/>
            <person name="Markowitz V."/>
            <person name="Palaniappan K."/>
            <person name="Ivanova N."/>
            <person name="Schaumberg A."/>
            <person name="Pati A."/>
            <person name="Liolios K."/>
            <person name="Nordberg H.P."/>
            <person name="Cantor M.N."/>
            <person name="Hua S.X."/>
            <person name="Woyke T."/>
        </authorList>
    </citation>
    <scope>NUCLEOTIDE SEQUENCE [LARGE SCALE GENOMIC DNA]</scope>
    <source>
        <strain evidence="9">DSM 19437</strain>
    </source>
</reference>
<proteinExistence type="inferred from homology"/>
<feature type="transmembrane region" description="Helical" evidence="7">
    <location>
        <begin position="111"/>
        <end position="129"/>
    </location>
</feature>
<comment type="subcellular location">
    <subcellularLocation>
        <location evidence="1">Cell membrane</location>
        <topology evidence="1">Multi-pass membrane protein</topology>
    </subcellularLocation>
</comment>
<evidence type="ECO:0000256" key="6">
    <source>
        <dbReference type="ARBA" id="ARBA00023136"/>
    </source>
</evidence>
<evidence type="ECO:0000256" key="2">
    <source>
        <dbReference type="ARBA" id="ARBA00006679"/>
    </source>
</evidence>
<gene>
    <name evidence="8" type="ORF">NIASO_08875</name>
</gene>
<accession>W0F098</accession>
<dbReference type="STRING" id="929713.NIASO_08875"/>
<dbReference type="eggNOG" id="COG2259">
    <property type="taxonomic scope" value="Bacteria"/>
</dbReference>
<dbReference type="GO" id="GO:0005886">
    <property type="term" value="C:plasma membrane"/>
    <property type="evidence" value="ECO:0007669"/>
    <property type="project" value="UniProtKB-SubCell"/>
</dbReference>
<dbReference type="HOGENOM" id="CLU_1783423_0_0_10"/>
<keyword evidence="9" id="KW-1185">Reference proteome</keyword>
<evidence type="ECO:0000313" key="8">
    <source>
        <dbReference type="EMBL" id="AHF15243.1"/>
    </source>
</evidence>
<dbReference type="InterPro" id="IPR032808">
    <property type="entry name" value="DoxX"/>
</dbReference>
<dbReference type="AlphaFoldDB" id="W0F098"/>
<dbReference type="EMBL" id="CP007035">
    <property type="protein sequence ID" value="AHF15243.1"/>
    <property type="molecule type" value="Genomic_DNA"/>
</dbReference>
<evidence type="ECO:0000256" key="5">
    <source>
        <dbReference type="ARBA" id="ARBA00022989"/>
    </source>
</evidence>
<evidence type="ECO:0000256" key="4">
    <source>
        <dbReference type="ARBA" id="ARBA00022692"/>
    </source>
</evidence>
<dbReference type="RefSeq" id="WP_008584481.1">
    <property type="nucleotide sequence ID" value="NZ_CP007035.1"/>
</dbReference>
<dbReference type="OrthoDB" id="680764at2"/>
<evidence type="ECO:0000256" key="1">
    <source>
        <dbReference type="ARBA" id="ARBA00004651"/>
    </source>
</evidence>
<keyword evidence="6 7" id="KW-0472">Membrane</keyword>
<dbReference type="Proteomes" id="UP000003586">
    <property type="component" value="Chromosome"/>
</dbReference>
<dbReference type="Pfam" id="PF07681">
    <property type="entry name" value="DoxX"/>
    <property type="match status" value="1"/>
</dbReference>
<keyword evidence="5 7" id="KW-1133">Transmembrane helix</keyword>
<keyword evidence="4 7" id="KW-0812">Transmembrane</keyword>
<keyword evidence="3" id="KW-1003">Cell membrane</keyword>
<evidence type="ECO:0000256" key="7">
    <source>
        <dbReference type="SAM" id="Phobius"/>
    </source>
</evidence>
<name>W0F098_9BACT</name>
<feature type="transmembrane region" description="Helical" evidence="7">
    <location>
        <begin position="21"/>
        <end position="41"/>
    </location>
</feature>
<feature type="transmembrane region" description="Helical" evidence="7">
    <location>
        <begin position="86"/>
        <end position="105"/>
    </location>
</feature>
<evidence type="ECO:0000256" key="3">
    <source>
        <dbReference type="ARBA" id="ARBA00022475"/>
    </source>
</evidence>
<dbReference type="KEGG" id="nso:NIASO_08875"/>
<evidence type="ECO:0000313" key="9">
    <source>
        <dbReference type="Proteomes" id="UP000003586"/>
    </source>
</evidence>
<dbReference type="InterPro" id="IPR051907">
    <property type="entry name" value="DoxX-like_oxidoreductase"/>
</dbReference>
<comment type="similarity">
    <text evidence="2">Belongs to the DoxX family.</text>
</comment>
<dbReference type="PANTHER" id="PTHR33452:SF1">
    <property type="entry name" value="INNER MEMBRANE PROTEIN YPHA-RELATED"/>
    <property type="match status" value="1"/>
</dbReference>
<dbReference type="PANTHER" id="PTHR33452">
    <property type="entry name" value="OXIDOREDUCTASE CATD-RELATED"/>
    <property type="match status" value="1"/>
</dbReference>
<protein>
    <submittedName>
        <fullName evidence="8">DoxX family protein</fullName>
    </submittedName>
</protein>
<organism evidence="8 9">
    <name type="scientific">Niabella soli DSM 19437</name>
    <dbReference type="NCBI Taxonomy" id="929713"/>
    <lineage>
        <taxon>Bacteria</taxon>
        <taxon>Pseudomonadati</taxon>
        <taxon>Bacteroidota</taxon>
        <taxon>Chitinophagia</taxon>
        <taxon>Chitinophagales</taxon>
        <taxon>Chitinophagaceae</taxon>
        <taxon>Niabella</taxon>
    </lineage>
</organism>
<feature type="transmembrane region" description="Helical" evidence="7">
    <location>
        <begin position="61"/>
        <end position="79"/>
    </location>
</feature>